<dbReference type="STRING" id="1081103.A0A0B2WKK2"/>
<feature type="chain" id="PRO_5002078300" evidence="2">
    <location>
        <begin position="20"/>
        <end position="202"/>
    </location>
</feature>
<organism evidence="4 5">
    <name type="scientific">Metarhizium album (strain ARSEF 1941)</name>
    <dbReference type="NCBI Taxonomy" id="1081103"/>
    <lineage>
        <taxon>Eukaryota</taxon>
        <taxon>Fungi</taxon>
        <taxon>Dikarya</taxon>
        <taxon>Ascomycota</taxon>
        <taxon>Pezizomycotina</taxon>
        <taxon>Sordariomycetes</taxon>
        <taxon>Hypocreomycetidae</taxon>
        <taxon>Hypocreales</taxon>
        <taxon>Clavicipitaceae</taxon>
        <taxon>Metarhizium</taxon>
    </lineage>
</organism>
<dbReference type="HOGENOM" id="CLU_084512_1_1_1"/>
<dbReference type="InterPro" id="IPR056124">
    <property type="entry name" value="DUF7707"/>
</dbReference>
<gene>
    <name evidence="4" type="ORF">MAM_07651</name>
</gene>
<dbReference type="OrthoDB" id="2121879at2759"/>
<evidence type="ECO:0000313" key="4">
    <source>
        <dbReference type="EMBL" id="KHN94463.1"/>
    </source>
</evidence>
<evidence type="ECO:0000259" key="3">
    <source>
        <dbReference type="Pfam" id="PF24808"/>
    </source>
</evidence>
<accession>A0A0B2WKK2</accession>
<feature type="domain" description="DUF7707" evidence="3">
    <location>
        <begin position="34"/>
        <end position="137"/>
    </location>
</feature>
<proteinExistence type="predicted"/>
<keyword evidence="2" id="KW-0732">Signal</keyword>
<keyword evidence="5" id="KW-1185">Reference proteome</keyword>
<evidence type="ECO:0000313" key="5">
    <source>
        <dbReference type="Proteomes" id="UP000030816"/>
    </source>
</evidence>
<dbReference type="RefSeq" id="XP_040675529.1">
    <property type="nucleotide sequence ID" value="XM_040826449.1"/>
</dbReference>
<comment type="caution">
    <text evidence="4">The sequence shown here is derived from an EMBL/GenBank/DDBJ whole genome shotgun (WGS) entry which is preliminary data.</text>
</comment>
<dbReference type="PANTHER" id="PTHR38118">
    <property type="entry name" value="ANCHORED CELL WALL PROTEIN 11-RELATED"/>
    <property type="match status" value="1"/>
</dbReference>
<evidence type="ECO:0000256" key="2">
    <source>
        <dbReference type="SAM" id="SignalP"/>
    </source>
</evidence>
<feature type="compositionally biased region" description="Low complexity" evidence="1">
    <location>
        <begin position="140"/>
        <end position="158"/>
    </location>
</feature>
<name>A0A0B2WKK2_METAS</name>
<dbReference type="EMBL" id="AZHE01000034">
    <property type="protein sequence ID" value="KHN94463.1"/>
    <property type="molecule type" value="Genomic_DNA"/>
</dbReference>
<dbReference type="PANTHER" id="PTHR38118:SF3">
    <property type="entry name" value="ANCHORED CELL WALL PROTEIN 11"/>
    <property type="match status" value="1"/>
</dbReference>
<evidence type="ECO:0000256" key="1">
    <source>
        <dbReference type="SAM" id="MobiDB-lite"/>
    </source>
</evidence>
<feature type="signal peptide" evidence="2">
    <location>
        <begin position="1"/>
        <end position="19"/>
    </location>
</feature>
<reference evidence="4 5" key="1">
    <citation type="journal article" date="2014" name="Proc. Natl. Acad. Sci. U.S.A.">
        <title>Trajectory and genomic determinants of fungal-pathogen speciation and host adaptation.</title>
        <authorList>
            <person name="Hu X."/>
            <person name="Xiao G."/>
            <person name="Zheng P."/>
            <person name="Shang Y."/>
            <person name="Su Y."/>
            <person name="Zhang X."/>
            <person name="Liu X."/>
            <person name="Zhan S."/>
            <person name="St Leger R.J."/>
            <person name="Wang C."/>
        </authorList>
    </citation>
    <scope>NUCLEOTIDE SEQUENCE [LARGE SCALE GENOMIC DNA]</scope>
    <source>
        <strain evidence="4 5">ARSEF 1941</strain>
    </source>
</reference>
<dbReference type="Proteomes" id="UP000030816">
    <property type="component" value="Unassembled WGS sequence"/>
</dbReference>
<dbReference type="GeneID" id="63742106"/>
<dbReference type="Pfam" id="PF24808">
    <property type="entry name" value="DUF7707"/>
    <property type="match status" value="1"/>
</dbReference>
<dbReference type="AlphaFoldDB" id="A0A0B2WKK2"/>
<protein>
    <submittedName>
        <fullName evidence="4">PCI domain-containing protein</fullName>
    </submittedName>
</protein>
<feature type="compositionally biased region" description="Polar residues" evidence="1">
    <location>
        <begin position="159"/>
        <end position="173"/>
    </location>
</feature>
<sequence>MRFSAAFAALAVASAQVQGQATNNTFKSAKDINVNPQSVGLNVRGKYLLAIDPGQTNSCNTLCGGETSENNCKEADLSYDCICTSNHSEPGLEYYTQTMPYYKCQYALSDCISANAGNAQGQDACNNNIKPLCPKNDPPKSLVSSGKDDGSSSTTGASQPSKTSGGSAEVTSTSSRAFAGPTLAPMGNGVFVAAMGLMAYLL</sequence>
<feature type="region of interest" description="Disordered" evidence="1">
    <location>
        <begin position="136"/>
        <end position="173"/>
    </location>
</feature>